<evidence type="ECO:0000313" key="2">
    <source>
        <dbReference type="Proteomes" id="UP000270046"/>
    </source>
</evidence>
<evidence type="ECO:0000313" key="1">
    <source>
        <dbReference type="EMBL" id="AYL94203.1"/>
    </source>
</evidence>
<dbReference type="AlphaFoldDB" id="A0A494VS78"/>
<sequence>MFSKIIRYCGFNDQKPQPLLQKTTQPARLPSTNYQLNRTGRKPYLTDWDTWYPPDLPLTGLINTKPNSNR</sequence>
<keyword evidence="2" id="KW-1185">Reference proteome</keyword>
<organism evidence="1 2">
    <name type="scientific">Mucilaginibacter celer</name>
    <dbReference type="NCBI Taxonomy" id="2305508"/>
    <lineage>
        <taxon>Bacteria</taxon>
        <taxon>Pseudomonadati</taxon>
        <taxon>Bacteroidota</taxon>
        <taxon>Sphingobacteriia</taxon>
        <taxon>Sphingobacteriales</taxon>
        <taxon>Sphingobacteriaceae</taxon>
        <taxon>Mucilaginibacter</taxon>
    </lineage>
</organism>
<proteinExistence type="predicted"/>
<gene>
    <name evidence="1" type="ORF">HYN43_002340</name>
</gene>
<name>A0A494VS78_9SPHI</name>
<dbReference type="Proteomes" id="UP000270046">
    <property type="component" value="Chromosome"/>
</dbReference>
<accession>A0A494VS78</accession>
<dbReference type="EMBL" id="CP032869">
    <property type="protein sequence ID" value="AYL94203.1"/>
    <property type="molecule type" value="Genomic_DNA"/>
</dbReference>
<dbReference type="KEGG" id="muh:HYN43_002340"/>
<protein>
    <submittedName>
        <fullName evidence="1">Uncharacterized protein</fullName>
    </submittedName>
</protein>
<reference evidence="1 2" key="1">
    <citation type="submission" date="2018-10" db="EMBL/GenBank/DDBJ databases">
        <title>Genome sequencing of Mucilaginibacter sp. HYN0043.</title>
        <authorList>
            <person name="Kim M."/>
            <person name="Yi H."/>
        </authorList>
    </citation>
    <scope>NUCLEOTIDE SEQUENCE [LARGE SCALE GENOMIC DNA]</scope>
    <source>
        <strain evidence="1 2">HYN0043</strain>
    </source>
</reference>